<evidence type="ECO:0000259" key="12">
    <source>
        <dbReference type="Pfam" id="PF13880"/>
    </source>
</evidence>
<evidence type="ECO:0000256" key="2">
    <source>
        <dbReference type="ARBA" id="ARBA00005816"/>
    </source>
</evidence>
<reference evidence="13 14" key="1">
    <citation type="journal article" date="2019" name="Sci. Rep.">
        <title>A high-quality genome of Eragrostis curvula grass provides insights into Poaceae evolution and supports new strategies to enhance forage quality.</title>
        <authorList>
            <person name="Carballo J."/>
            <person name="Santos B.A.C.M."/>
            <person name="Zappacosta D."/>
            <person name="Garbus I."/>
            <person name="Selva J.P."/>
            <person name="Gallo C.A."/>
            <person name="Diaz A."/>
            <person name="Albertini E."/>
            <person name="Caccamo M."/>
            <person name="Echenique V."/>
        </authorList>
    </citation>
    <scope>NUCLEOTIDE SEQUENCE [LARGE SCALE GENOMIC DNA]</scope>
    <source>
        <strain evidence="14">cv. Victoria</strain>
        <tissue evidence="13">Leaf</tissue>
    </source>
</reference>
<comment type="caution">
    <text evidence="13">The sequence shown here is derived from an EMBL/GenBank/DDBJ whole genome shotgun (WGS) entry which is preliminary data.</text>
</comment>
<evidence type="ECO:0000256" key="8">
    <source>
        <dbReference type="ARBA" id="ARBA00023306"/>
    </source>
</evidence>
<dbReference type="PANTHER" id="PTHR45884">
    <property type="entry name" value="N-ACETYLTRANSFERASE ECO"/>
    <property type="match status" value="1"/>
</dbReference>
<dbReference type="InterPro" id="IPR028009">
    <property type="entry name" value="ESCO_Acetyltransf_dom"/>
</dbReference>
<evidence type="ECO:0000256" key="4">
    <source>
        <dbReference type="ARBA" id="ARBA00022723"/>
    </source>
</evidence>
<dbReference type="GO" id="GO:0005634">
    <property type="term" value="C:nucleus"/>
    <property type="evidence" value="ECO:0007669"/>
    <property type="project" value="UniProtKB-SubCell"/>
</dbReference>
<proteinExistence type="inferred from homology"/>
<evidence type="ECO:0000256" key="3">
    <source>
        <dbReference type="ARBA" id="ARBA00022679"/>
    </source>
</evidence>
<keyword evidence="9" id="KW-0012">Acyltransferase</keyword>
<dbReference type="InterPro" id="IPR028005">
    <property type="entry name" value="AcTrfase_ESCO_Znf_dom"/>
</dbReference>
<dbReference type="OrthoDB" id="428854at2759"/>
<feature type="region of interest" description="Disordered" evidence="10">
    <location>
        <begin position="104"/>
        <end position="126"/>
    </location>
</feature>
<evidence type="ECO:0000256" key="9">
    <source>
        <dbReference type="ARBA" id="ARBA00023315"/>
    </source>
</evidence>
<evidence type="ECO:0000313" key="13">
    <source>
        <dbReference type="EMBL" id="TVU01811.1"/>
    </source>
</evidence>
<sequence length="295" mass="32536">GVEESAPRDGLISSRPPAPSLPHLSSTPSIRASSQPPQSPSPGGRRRCLLPPFGSREQTGRRETARRRGKALRPKISAFFKRQATEQNANSKRFVICGDEVHGQGSAGATEAKRGPKNSSGGDLRSKKRTYAQFHLELGQSDFLLHTCSVCGMMYARAPRERRPREGAQGRLTNELMQGWRNETVIAKSEGGDRVILVTDENSRMRNSKVQEVIQVMEKELGFGEGQLLHKLCRIKFSSLLMLSLPLITCRKSFCEGQTLGLSQLAFTPPTFSGKALACRYCKTSAFLVYRNGDV</sequence>
<dbReference type="PANTHER" id="PTHR45884:SF2">
    <property type="entry name" value="N-ACETYLTRANSFERASE ECO"/>
    <property type="match status" value="1"/>
</dbReference>
<dbReference type="Pfam" id="PF13880">
    <property type="entry name" value="Acetyltransf_13"/>
    <property type="match status" value="1"/>
</dbReference>
<feature type="compositionally biased region" description="Basic residues" evidence="10">
    <location>
        <begin position="64"/>
        <end position="73"/>
    </location>
</feature>
<evidence type="ECO:0000259" key="11">
    <source>
        <dbReference type="Pfam" id="PF13878"/>
    </source>
</evidence>
<dbReference type="EMBL" id="RWGY01000386">
    <property type="protein sequence ID" value="TVU01811.1"/>
    <property type="molecule type" value="Genomic_DNA"/>
</dbReference>
<feature type="region of interest" description="Disordered" evidence="10">
    <location>
        <begin position="1"/>
        <end position="73"/>
    </location>
</feature>
<feature type="domain" description="N-acetyltransferase ESCO zinc-finger" evidence="11">
    <location>
        <begin position="133"/>
        <end position="157"/>
    </location>
</feature>
<comment type="subcellular location">
    <subcellularLocation>
        <location evidence="1">Nucleus</location>
    </subcellularLocation>
</comment>
<dbReference type="Pfam" id="PF13878">
    <property type="entry name" value="zf-C2H2_3"/>
    <property type="match status" value="1"/>
</dbReference>
<dbReference type="GO" id="GO:0061733">
    <property type="term" value="F:protein-lysine-acetyltransferase activity"/>
    <property type="evidence" value="ECO:0007669"/>
    <property type="project" value="TreeGrafter"/>
</dbReference>
<evidence type="ECO:0000256" key="10">
    <source>
        <dbReference type="SAM" id="MobiDB-lite"/>
    </source>
</evidence>
<protein>
    <submittedName>
        <fullName evidence="13">Uncharacterized protein</fullName>
    </submittedName>
</protein>
<keyword evidence="8" id="KW-0131">Cell cycle</keyword>
<dbReference type="GO" id="GO:0008270">
    <property type="term" value="F:zinc ion binding"/>
    <property type="evidence" value="ECO:0007669"/>
    <property type="project" value="UniProtKB-KW"/>
</dbReference>
<keyword evidence="14" id="KW-1185">Reference proteome</keyword>
<keyword evidence="6" id="KW-0862">Zinc</keyword>
<comment type="similarity">
    <text evidence="2">Belongs to the acetyltransferase family. ECO subfamily.</text>
</comment>
<evidence type="ECO:0000313" key="14">
    <source>
        <dbReference type="Proteomes" id="UP000324897"/>
    </source>
</evidence>
<organism evidence="13 14">
    <name type="scientific">Eragrostis curvula</name>
    <name type="common">weeping love grass</name>
    <dbReference type="NCBI Taxonomy" id="38414"/>
    <lineage>
        <taxon>Eukaryota</taxon>
        <taxon>Viridiplantae</taxon>
        <taxon>Streptophyta</taxon>
        <taxon>Embryophyta</taxon>
        <taxon>Tracheophyta</taxon>
        <taxon>Spermatophyta</taxon>
        <taxon>Magnoliopsida</taxon>
        <taxon>Liliopsida</taxon>
        <taxon>Poales</taxon>
        <taxon>Poaceae</taxon>
        <taxon>PACMAD clade</taxon>
        <taxon>Chloridoideae</taxon>
        <taxon>Eragrostideae</taxon>
        <taxon>Eragrostidinae</taxon>
        <taxon>Eragrostis</taxon>
    </lineage>
</organism>
<accession>A0A5J9SS30</accession>
<keyword evidence="3" id="KW-0808">Transferase</keyword>
<keyword evidence="7" id="KW-0539">Nucleus</keyword>
<feature type="domain" description="N-acetyltransferase ESCO acetyl-transferase" evidence="12">
    <location>
        <begin position="249"/>
        <end position="290"/>
    </location>
</feature>
<dbReference type="AlphaFoldDB" id="A0A5J9SS30"/>
<keyword evidence="4" id="KW-0479">Metal-binding</keyword>
<dbReference type="Gramene" id="TVU01811">
    <property type="protein sequence ID" value="TVU01811"/>
    <property type="gene ID" value="EJB05_52723"/>
</dbReference>
<dbReference type="GO" id="GO:0000785">
    <property type="term" value="C:chromatin"/>
    <property type="evidence" value="ECO:0007669"/>
    <property type="project" value="TreeGrafter"/>
</dbReference>
<dbReference type="Proteomes" id="UP000324897">
    <property type="component" value="Unassembled WGS sequence"/>
</dbReference>
<feature type="non-terminal residue" evidence="13">
    <location>
        <position position="1"/>
    </location>
</feature>
<name>A0A5J9SS30_9POAL</name>
<evidence type="ECO:0000256" key="5">
    <source>
        <dbReference type="ARBA" id="ARBA00022771"/>
    </source>
</evidence>
<keyword evidence="5" id="KW-0863">Zinc-finger</keyword>
<evidence type="ECO:0000256" key="1">
    <source>
        <dbReference type="ARBA" id="ARBA00004123"/>
    </source>
</evidence>
<evidence type="ECO:0000256" key="7">
    <source>
        <dbReference type="ARBA" id="ARBA00023242"/>
    </source>
</evidence>
<gene>
    <name evidence="13" type="ORF">EJB05_52723</name>
</gene>
<evidence type="ECO:0000256" key="6">
    <source>
        <dbReference type="ARBA" id="ARBA00022833"/>
    </source>
</evidence>
<dbReference type="GO" id="GO:0007064">
    <property type="term" value="P:mitotic sister chromatid cohesion"/>
    <property type="evidence" value="ECO:0007669"/>
    <property type="project" value="TreeGrafter"/>
</dbReference>